<dbReference type="EMBL" id="BART01025772">
    <property type="protein sequence ID" value="GAH04273.1"/>
    <property type="molecule type" value="Genomic_DNA"/>
</dbReference>
<sequence>PEEPKTEESAQETVAGLPKETFDALTFETAKRLEKKMSKDMKSQDDEEFTKVGRGELSMVEYLVWSDRKDRIDEKRREERLNKGNKALTAEDIGKEVGAQLQYFAENLGIRKSGNKPEEKPEWAEKDAEVMSKILKRMEGEEEDEKLDNKLDKKLGPMGKTLETVVTKVESLSKSAPEGTAPPKSELKTFLEIRKLLKEEDIIGTKSNIMLGPDGKAIPISGEIPALAVYGPYLAEQILNTIEKTADNIGKKYGLIGEEAPTGMPKKPRESLIKMPPKPV</sequence>
<evidence type="ECO:0000313" key="2">
    <source>
        <dbReference type="EMBL" id="GAH04273.1"/>
    </source>
</evidence>
<proteinExistence type="predicted"/>
<accession>X1E6I3</accession>
<feature type="region of interest" description="Disordered" evidence="1">
    <location>
        <begin position="256"/>
        <end position="280"/>
    </location>
</feature>
<feature type="non-terminal residue" evidence="2">
    <location>
        <position position="280"/>
    </location>
</feature>
<evidence type="ECO:0000256" key="1">
    <source>
        <dbReference type="SAM" id="MobiDB-lite"/>
    </source>
</evidence>
<reference evidence="2" key="1">
    <citation type="journal article" date="2014" name="Front. Microbiol.">
        <title>High frequency of phylogenetically diverse reductive dehalogenase-homologous genes in deep subseafloor sedimentary metagenomes.</title>
        <authorList>
            <person name="Kawai M."/>
            <person name="Futagami T."/>
            <person name="Toyoda A."/>
            <person name="Takaki Y."/>
            <person name="Nishi S."/>
            <person name="Hori S."/>
            <person name="Arai W."/>
            <person name="Tsubouchi T."/>
            <person name="Morono Y."/>
            <person name="Uchiyama I."/>
            <person name="Ito T."/>
            <person name="Fujiyama A."/>
            <person name="Inagaki F."/>
            <person name="Takami H."/>
        </authorList>
    </citation>
    <scope>NUCLEOTIDE SEQUENCE</scope>
    <source>
        <strain evidence="2">Expedition CK06-06</strain>
    </source>
</reference>
<protein>
    <submittedName>
        <fullName evidence="2">Uncharacterized protein</fullName>
    </submittedName>
</protein>
<name>X1E6I3_9ZZZZ</name>
<organism evidence="2">
    <name type="scientific">marine sediment metagenome</name>
    <dbReference type="NCBI Taxonomy" id="412755"/>
    <lineage>
        <taxon>unclassified sequences</taxon>
        <taxon>metagenomes</taxon>
        <taxon>ecological metagenomes</taxon>
    </lineage>
</organism>
<gene>
    <name evidence="2" type="ORF">S01H4_46165</name>
</gene>
<comment type="caution">
    <text evidence="2">The sequence shown here is derived from an EMBL/GenBank/DDBJ whole genome shotgun (WGS) entry which is preliminary data.</text>
</comment>
<dbReference type="AlphaFoldDB" id="X1E6I3"/>
<feature type="non-terminal residue" evidence="2">
    <location>
        <position position="1"/>
    </location>
</feature>